<dbReference type="Proteomes" id="UP000756132">
    <property type="component" value="Chromosome 7"/>
</dbReference>
<dbReference type="OMA" id="CGGYHYV"/>
<proteinExistence type="predicted"/>
<protein>
    <submittedName>
        <fullName evidence="1">Uncharacterized protein</fullName>
    </submittedName>
</protein>
<reference evidence="1" key="1">
    <citation type="submission" date="2021-12" db="EMBL/GenBank/DDBJ databases">
        <authorList>
            <person name="Zaccaron A."/>
            <person name="Stergiopoulos I."/>
        </authorList>
    </citation>
    <scope>NUCLEOTIDE SEQUENCE</scope>
    <source>
        <strain evidence="1">Race5_Kim</strain>
    </source>
</reference>
<name>A0A9Q8PC38_PASFU</name>
<keyword evidence="2" id="KW-1185">Reference proteome</keyword>
<reference evidence="1" key="2">
    <citation type="journal article" date="2022" name="Microb. Genom.">
        <title>A chromosome-scale genome assembly of the tomato pathogen Cladosporium fulvum reveals a compartmentalized genome architecture and the presence of a dispensable chromosome.</title>
        <authorList>
            <person name="Zaccaron A.Z."/>
            <person name="Chen L.H."/>
            <person name="Samaras A."/>
            <person name="Stergiopoulos I."/>
        </authorList>
    </citation>
    <scope>NUCLEOTIDE SEQUENCE</scope>
    <source>
        <strain evidence="1">Race5_Kim</strain>
    </source>
</reference>
<sequence>MSFQRSTDAMITSTDKATHVSIDNLRIGSGEGAPAPQGLASGLCPCQPCGGYHYVPECIYTIPWSDWLAYQSEHMPSQLDQLAGASNISPHQLDSESLQERVSWLDRLSSTYRPNYVGKSRMKADIMTPSAIDSYWYETIWQSKLRAGSRYRARKEWLQRPVAVDSGQTYGNLDGYESEDDATKIEHLKAIFGRNLPQTSTATLFKRDRLMTVEHDEEGGWELVDSPVKMSLAERRDMASAS</sequence>
<dbReference type="KEGG" id="ffu:CLAFUR5_10694"/>
<gene>
    <name evidence="1" type="ORF">CLAFUR5_10694</name>
</gene>
<dbReference type="RefSeq" id="XP_047764062.1">
    <property type="nucleotide sequence ID" value="XM_047909842.1"/>
</dbReference>
<dbReference type="AlphaFoldDB" id="A0A9Q8PC38"/>
<dbReference type="EMBL" id="CP090169">
    <property type="protein sequence ID" value="UJO19696.1"/>
    <property type="molecule type" value="Genomic_DNA"/>
</dbReference>
<dbReference type="GeneID" id="71990572"/>
<accession>A0A9Q8PC38</accession>
<dbReference type="OrthoDB" id="10331464at2759"/>
<evidence type="ECO:0000313" key="2">
    <source>
        <dbReference type="Proteomes" id="UP000756132"/>
    </source>
</evidence>
<evidence type="ECO:0000313" key="1">
    <source>
        <dbReference type="EMBL" id="UJO19696.1"/>
    </source>
</evidence>
<organism evidence="1 2">
    <name type="scientific">Passalora fulva</name>
    <name type="common">Tomato leaf mold</name>
    <name type="synonym">Cladosporium fulvum</name>
    <dbReference type="NCBI Taxonomy" id="5499"/>
    <lineage>
        <taxon>Eukaryota</taxon>
        <taxon>Fungi</taxon>
        <taxon>Dikarya</taxon>
        <taxon>Ascomycota</taxon>
        <taxon>Pezizomycotina</taxon>
        <taxon>Dothideomycetes</taxon>
        <taxon>Dothideomycetidae</taxon>
        <taxon>Mycosphaerellales</taxon>
        <taxon>Mycosphaerellaceae</taxon>
        <taxon>Fulvia</taxon>
    </lineage>
</organism>